<feature type="transmembrane region" description="Helical" evidence="7">
    <location>
        <begin position="31"/>
        <end position="53"/>
    </location>
</feature>
<gene>
    <name evidence="8" type="ORF">SAMN06265222_10412</name>
</gene>
<comment type="caution">
    <text evidence="8">The sequence shown here is derived from an EMBL/GenBank/DDBJ whole genome shotgun (WGS) entry which is preliminary data.</text>
</comment>
<feature type="transmembrane region" description="Helical" evidence="7">
    <location>
        <begin position="73"/>
        <end position="95"/>
    </location>
</feature>
<dbReference type="InterPro" id="IPR002797">
    <property type="entry name" value="Polysacc_synth"/>
</dbReference>
<feature type="transmembrane region" description="Helical" evidence="7">
    <location>
        <begin position="351"/>
        <end position="373"/>
    </location>
</feature>
<keyword evidence="4 7" id="KW-1133">Transmembrane helix</keyword>
<keyword evidence="9" id="KW-1185">Reference proteome</keyword>
<evidence type="ECO:0000256" key="4">
    <source>
        <dbReference type="ARBA" id="ARBA00022989"/>
    </source>
</evidence>
<dbReference type="Proteomes" id="UP001158067">
    <property type="component" value="Unassembled WGS sequence"/>
</dbReference>
<evidence type="ECO:0000256" key="1">
    <source>
        <dbReference type="ARBA" id="ARBA00004651"/>
    </source>
</evidence>
<evidence type="ECO:0000256" key="7">
    <source>
        <dbReference type="SAM" id="Phobius"/>
    </source>
</evidence>
<organism evidence="8 9">
    <name type="scientific">Neorhodopirellula lusitana</name>
    <dbReference type="NCBI Taxonomy" id="445327"/>
    <lineage>
        <taxon>Bacteria</taxon>
        <taxon>Pseudomonadati</taxon>
        <taxon>Planctomycetota</taxon>
        <taxon>Planctomycetia</taxon>
        <taxon>Pirellulales</taxon>
        <taxon>Pirellulaceae</taxon>
        <taxon>Neorhodopirellula</taxon>
    </lineage>
</organism>
<name>A0ABY1Q197_9BACT</name>
<dbReference type="InterPro" id="IPR050833">
    <property type="entry name" value="Poly_Biosynth_Transport"/>
</dbReference>
<dbReference type="Pfam" id="PF01943">
    <property type="entry name" value="Polysacc_synt"/>
    <property type="match status" value="1"/>
</dbReference>
<feature type="transmembrane region" description="Helical" evidence="7">
    <location>
        <begin position="443"/>
        <end position="467"/>
    </location>
</feature>
<comment type="subcellular location">
    <subcellularLocation>
        <location evidence="1">Cell membrane</location>
        <topology evidence="1">Multi-pass membrane protein</topology>
    </subcellularLocation>
</comment>
<evidence type="ECO:0000256" key="2">
    <source>
        <dbReference type="ARBA" id="ARBA00022475"/>
    </source>
</evidence>
<evidence type="ECO:0000256" key="5">
    <source>
        <dbReference type="ARBA" id="ARBA00023136"/>
    </source>
</evidence>
<feature type="transmembrane region" description="Helical" evidence="7">
    <location>
        <begin position="137"/>
        <end position="159"/>
    </location>
</feature>
<protein>
    <submittedName>
        <fullName evidence="8">Membrane protein involved in the export of O-antigen and teichoic acid</fullName>
    </submittedName>
</protein>
<accession>A0ABY1Q197</accession>
<feature type="transmembrane region" description="Helical" evidence="7">
    <location>
        <begin position="385"/>
        <end position="410"/>
    </location>
</feature>
<evidence type="ECO:0000313" key="9">
    <source>
        <dbReference type="Proteomes" id="UP001158067"/>
    </source>
</evidence>
<keyword evidence="2" id="KW-1003">Cell membrane</keyword>
<dbReference type="PANTHER" id="PTHR30250">
    <property type="entry name" value="PST FAMILY PREDICTED COLANIC ACID TRANSPORTER"/>
    <property type="match status" value="1"/>
</dbReference>
<feature type="region of interest" description="Disordered" evidence="6">
    <location>
        <begin position="203"/>
        <end position="231"/>
    </location>
</feature>
<evidence type="ECO:0000256" key="3">
    <source>
        <dbReference type="ARBA" id="ARBA00022692"/>
    </source>
</evidence>
<feature type="transmembrane region" description="Helical" evidence="7">
    <location>
        <begin position="165"/>
        <end position="191"/>
    </location>
</feature>
<feature type="transmembrane region" description="Helical" evidence="7">
    <location>
        <begin position="416"/>
        <end position="436"/>
    </location>
</feature>
<feature type="transmembrane region" description="Helical" evidence="7">
    <location>
        <begin position="270"/>
        <end position="291"/>
    </location>
</feature>
<feature type="compositionally biased region" description="Basic and acidic residues" evidence="6">
    <location>
        <begin position="221"/>
        <end position="230"/>
    </location>
</feature>
<reference evidence="8 9" key="1">
    <citation type="submission" date="2017-05" db="EMBL/GenBank/DDBJ databases">
        <authorList>
            <person name="Varghese N."/>
            <person name="Submissions S."/>
        </authorList>
    </citation>
    <scope>NUCLEOTIDE SEQUENCE [LARGE SCALE GENOMIC DNA]</scope>
    <source>
        <strain evidence="8 9">DSM 25457</strain>
    </source>
</reference>
<feature type="compositionally biased region" description="Polar residues" evidence="6">
    <location>
        <begin position="203"/>
        <end position="220"/>
    </location>
</feature>
<keyword evidence="5 7" id="KW-0472">Membrane</keyword>
<proteinExistence type="predicted"/>
<keyword evidence="3 7" id="KW-0812">Transmembrane</keyword>
<feature type="transmembrane region" description="Helical" evidence="7">
    <location>
        <begin position="479"/>
        <end position="503"/>
    </location>
</feature>
<feature type="transmembrane region" description="Helical" evidence="7">
    <location>
        <begin position="107"/>
        <end position="125"/>
    </location>
</feature>
<sequence length="524" mass="56934">MLAMTVLGRGIGFIRGMAFCRLMDDTDVGRWSMAFGFITLITPVMLLGIPGVLPKFTEYFRLRGQLPSFVRRIAIGTLACTGVFVAAMFFTPSWFGYFIFLKAESASLIYSVATAMVGMIIYNFVSDLNASLRQVRLVSLMQFIHGVGFTVLSLVWLVSGGDFQGLVWMFTAASLIATLPGFASLITNWVAVTTSHKIENQSAELTRSADTQNTNSNNESPCEKDSHDSDVADETGPLDLAGMIRRLAPYALALWMVNLIGNMFELSDRYMILHFLPVPSDLTNGLSLASIASLRETMGQAAVGQYHSGRIIPMVLLSVATMIAGVLVPYLSADWEAKKFAAVRTRVGDTLLAVSLIFTLGSAFAILIGPYVFGTLLQGRYTDGLRLMPMALCFYTWAALVSIGQCYLLTAEKGRSIAIAMFGGLVANIVLNGILLPQFGLTGAVIATLCSHCIVMLGIWSAMVIYGCPITKTWIGLSILPASLLVSPWMAMIAVCVGVVLIWRDDAQRERIVEALPAKVRAFI</sequence>
<evidence type="ECO:0000256" key="6">
    <source>
        <dbReference type="SAM" id="MobiDB-lite"/>
    </source>
</evidence>
<evidence type="ECO:0000313" key="8">
    <source>
        <dbReference type="EMBL" id="SMP52842.1"/>
    </source>
</evidence>
<dbReference type="PANTHER" id="PTHR30250:SF11">
    <property type="entry name" value="O-ANTIGEN TRANSPORTER-RELATED"/>
    <property type="match status" value="1"/>
</dbReference>
<dbReference type="EMBL" id="FXUG01000004">
    <property type="protein sequence ID" value="SMP52842.1"/>
    <property type="molecule type" value="Genomic_DNA"/>
</dbReference>
<feature type="transmembrane region" description="Helical" evidence="7">
    <location>
        <begin position="311"/>
        <end position="331"/>
    </location>
</feature>